<evidence type="ECO:0000313" key="2">
    <source>
        <dbReference type="EMBL" id="SHN70651.1"/>
    </source>
</evidence>
<dbReference type="PROSITE" id="PS51257">
    <property type="entry name" value="PROKAR_LIPOPROTEIN"/>
    <property type="match status" value="1"/>
</dbReference>
<sequence length="159" mass="17525">MLNTFNKALAVFALGLACAASASSLAEENRYPGPVVQPMVVTQGSAHAIGRLGFRYETGLGVPQNYIAAADLYRRAAELGDPFAQSRLGLSYDRGHGVPKDIILSYKWLDLAAARAPRREHDFYQRLRDAVASKMSFEQVTEGQRLALIWAANWAAERR</sequence>
<dbReference type="EMBL" id="LT670849">
    <property type="protein sequence ID" value="SHN70651.1"/>
    <property type="molecule type" value="Genomic_DNA"/>
</dbReference>
<dbReference type="PANTHER" id="PTHR43628">
    <property type="entry name" value="ACTIVATOR OF C KINASE PROTEIN 1-RELATED"/>
    <property type="match status" value="1"/>
</dbReference>
<keyword evidence="3" id="KW-1185">Reference proteome</keyword>
<name>A0A1M7TIW4_9BRAD</name>
<dbReference type="SMART" id="SM00671">
    <property type="entry name" value="SEL1"/>
    <property type="match status" value="2"/>
</dbReference>
<evidence type="ECO:0000313" key="3">
    <source>
        <dbReference type="Proteomes" id="UP000184096"/>
    </source>
</evidence>
<feature type="signal peptide" evidence="1">
    <location>
        <begin position="1"/>
        <end position="22"/>
    </location>
</feature>
<dbReference type="RefSeq" id="WP_083587515.1">
    <property type="nucleotide sequence ID" value="NZ_LT670849.1"/>
</dbReference>
<reference evidence="3" key="1">
    <citation type="submission" date="2016-11" db="EMBL/GenBank/DDBJ databases">
        <authorList>
            <person name="Varghese N."/>
            <person name="Submissions S."/>
        </authorList>
    </citation>
    <scope>NUCLEOTIDE SEQUENCE [LARGE SCALE GENOMIC DNA]</scope>
    <source>
        <strain evidence="3">GAS401</strain>
    </source>
</reference>
<gene>
    <name evidence="2" type="ORF">SAMN05444170_1800</name>
</gene>
<dbReference type="OrthoDB" id="112232at2"/>
<dbReference type="SUPFAM" id="SSF81901">
    <property type="entry name" value="HCP-like"/>
    <property type="match status" value="1"/>
</dbReference>
<dbReference type="Pfam" id="PF08238">
    <property type="entry name" value="Sel1"/>
    <property type="match status" value="2"/>
</dbReference>
<accession>A0A1M7TIW4</accession>
<dbReference type="InterPro" id="IPR011990">
    <property type="entry name" value="TPR-like_helical_dom_sf"/>
</dbReference>
<dbReference type="Proteomes" id="UP000184096">
    <property type="component" value="Chromosome I"/>
</dbReference>
<dbReference type="PANTHER" id="PTHR43628:SF1">
    <property type="entry name" value="CHITIN SYNTHASE REGULATORY FACTOR 2-RELATED"/>
    <property type="match status" value="1"/>
</dbReference>
<proteinExistence type="predicted"/>
<dbReference type="InterPro" id="IPR006597">
    <property type="entry name" value="Sel1-like"/>
</dbReference>
<dbReference type="InterPro" id="IPR052945">
    <property type="entry name" value="Mitotic_Regulator"/>
</dbReference>
<evidence type="ECO:0000256" key="1">
    <source>
        <dbReference type="SAM" id="SignalP"/>
    </source>
</evidence>
<feature type="chain" id="PRO_5013042822" evidence="1">
    <location>
        <begin position="23"/>
        <end position="159"/>
    </location>
</feature>
<protein>
    <submittedName>
        <fullName evidence="2">Sel1 repeat-containing protein</fullName>
    </submittedName>
</protein>
<dbReference type="Gene3D" id="1.25.40.10">
    <property type="entry name" value="Tetratricopeptide repeat domain"/>
    <property type="match status" value="1"/>
</dbReference>
<dbReference type="AlphaFoldDB" id="A0A1M7TIW4"/>
<keyword evidence="1" id="KW-0732">Signal</keyword>
<organism evidence="2 3">
    <name type="scientific">Bradyrhizobium erythrophlei</name>
    <dbReference type="NCBI Taxonomy" id="1437360"/>
    <lineage>
        <taxon>Bacteria</taxon>
        <taxon>Pseudomonadati</taxon>
        <taxon>Pseudomonadota</taxon>
        <taxon>Alphaproteobacteria</taxon>
        <taxon>Hyphomicrobiales</taxon>
        <taxon>Nitrobacteraceae</taxon>
        <taxon>Bradyrhizobium</taxon>
    </lineage>
</organism>